<protein>
    <submittedName>
        <fullName evidence="2">Uncharacterized protein</fullName>
    </submittedName>
</protein>
<feature type="non-terminal residue" evidence="2">
    <location>
        <position position="1"/>
    </location>
</feature>
<proteinExistence type="predicted"/>
<dbReference type="AlphaFoldDB" id="A0AAV5STA5"/>
<accession>A0AAV5STA5</accession>
<evidence type="ECO:0000313" key="3">
    <source>
        <dbReference type="Proteomes" id="UP001432027"/>
    </source>
</evidence>
<organism evidence="2 3">
    <name type="scientific">Pristionchus entomophagus</name>
    <dbReference type="NCBI Taxonomy" id="358040"/>
    <lineage>
        <taxon>Eukaryota</taxon>
        <taxon>Metazoa</taxon>
        <taxon>Ecdysozoa</taxon>
        <taxon>Nematoda</taxon>
        <taxon>Chromadorea</taxon>
        <taxon>Rhabditida</taxon>
        <taxon>Rhabditina</taxon>
        <taxon>Diplogasteromorpha</taxon>
        <taxon>Diplogasteroidea</taxon>
        <taxon>Neodiplogasteridae</taxon>
        <taxon>Pristionchus</taxon>
    </lineage>
</organism>
<dbReference type="EMBL" id="BTSX01000002">
    <property type="protein sequence ID" value="GMS86401.1"/>
    <property type="molecule type" value="Genomic_DNA"/>
</dbReference>
<sequence length="86" mass="10173">SIVSWMTNPNDTERPAASRLHTHEFLRFSHSRQEIKHIRERKRIKKEMDNVKAVTPWMDDPFPPPNLPVNPRLPNRTKVFFNPTTA</sequence>
<evidence type="ECO:0000313" key="2">
    <source>
        <dbReference type="EMBL" id="GMS86401.1"/>
    </source>
</evidence>
<comment type="caution">
    <text evidence="2">The sequence shown here is derived from an EMBL/GenBank/DDBJ whole genome shotgun (WGS) entry which is preliminary data.</text>
</comment>
<gene>
    <name evidence="2" type="ORF">PENTCL1PPCAC_8576</name>
</gene>
<evidence type="ECO:0000256" key="1">
    <source>
        <dbReference type="SAM" id="MobiDB-lite"/>
    </source>
</evidence>
<keyword evidence="3" id="KW-1185">Reference proteome</keyword>
<reference evidence="2" key="1">
    <citation type="submission" date="2023-10" db="EMBL/GenBank/DDBJ databases">
        <title>Genome assembly of Pristionchus species.</title>
        <authorList>
            <person name="Yoshida K."/>
            <person name="Sommer R.J."/>
        </authorList>
    </citation>
    <scope>NUCLEOTIDE SEQUENCE</scope>
    <source>
        <strain evidence="2">RS0144</strain>
    </source>
</reference>
<feature type="region of interest" description="Disordered" evidence="1">
    <location>
        <begin position="55"/>
        <end position="76"/>
    </location>
</feature>
<name>A0AAV5STA5_9BILA</name>
<dbReference type="Proteomes" id="UP001432027">
    <property type="component" value="Unassembled WGS sequence"/>
</dbReference>